<gene>
    <name evidence="1" type="ORF">ENSA7_56850</name>
</gene>
<organism evidence="1 2">
    <name type="scientific">Enhygromyxa salina</name>
    <dbReference type="NCBI Taxonomy" id="215803"/>
    <lineage>
        <taxon>Bacteria</taxon>
        <taxon>Pseudomonadati</taxon>
        <taxon>Myxococcota</taxon>
        <taxon>Polyangia</taxon>
        <taxon>Nannocystales</taxon>
        <taxon>Nannocystaceae</taxon>
        <taxon>Enhygromyxa</taxon>
    </lineage>
</organism>
<dbReference type="AlphaFoldDB" id="A0A2S9YA88"/>
<reference evidence="1 2" key="1">
    <citation type="submission" date="2018-03" db="EMBL/GenBank/DDBJ databases">
        <title>Draft Genome Sequences of the Obligatory Marine Myxobacteria Enhygromyxa salina SWB007.</title>
        <authorList>
            <person name="Poehlein A."/>
            <person name="Moghaddam J.A."/>
            <person name="Harms H."/>
            <person name="Alanjari M."/>
            <person name="Koenig G.M."/>
            <person name="Daniel R."/>
            <person name="Schaeberle T.F."/>
        </authorList>
    </citation>
    <scope>NUCLEOTIDE SEQUENCE [LARGE SCALE GENOMIC DNA]</scope>
    <source>
        <strain evidence="1 2">SWB007</strain>
    </source>
</reference>
<comment type="caution">
    <text evidence="1">The sequence shown here is derived from an EMBL/GenBank/DDBJ whole genome shotgun (WGS) entry which is preliminary data.</text>
</comment>
<protein>
    <submittedName>
        <fullName evidence="1">Uncharacterized protein</fullName>
    </submittedName>
</protein>
<evidence type="ECO:0000313" key="1">
    <source>
        <dbReference type="EMBL" id="PRQ02017.1"/>
    </source>
</evidence>
<sequence length="53" mass="5788">MAVMRDEESLVLGDLCTEWTPAEFWFDGVTPSAPYEFSVQFDIIGVVGGSACN</sequence>
<evidence type="ECO:0000313" key="2">
    <source>
        <dbReference type="Proteomes" id="UP000238823"/>
    </source>
</evidence>
<dbReference type="Proteomes" id="UP000238823">
    <property type="component" value="Unassembled WGS sequence"/>
</dbReference>
<accession>A0A2S9YA88</accession>
<name>A0A2S9YA88_9BACT</name>
<proteinExistence type="predicted"/>
<dbReference type="EMBL" id="PVNL01000115">
    <property type="protein sequence ID" value="PRQ02017.1"/>
    <property type="molecule type" value="Genomic_DNA"/>
</dbReference>